<dbReference type="PATRIC" id="fig|55802.8.peg.2307"/>
<dbReference type="EMBL" id="CP013050">
    <property type="protein sequence ID" value="ALM76222.1"/>
    <property type="molecule type" value="Genomic_DNA"/>
</dbReference>
<organism evidence="1 2">
    <name type="scientific">Thermococcus barophilus</name>
    <dbReference type="NCBI Taxonomy" id="55802"/>
    <lineage>
        <taxon>Archaea</taxon>
        <taxon>Methanobacteriati</taxon>
        <taxon>Methanobacteriota</taxon>
        <taxon>Thermococci</taxon>
        <taxon>Thermococcales</taxon>
        <taxon>Thermococcaceae</taxon>
        <taxon>Thermococcus</taxon>
    </lineage>
</organism>
<gene>
    <name evidence="1" type="ORF">TBCH5v1_2327</name>
</gene>
<proteinExistence type="predicted"/>
<sequence>MTTLDELKANIKEYLEDADYLFNKGHYNSAINLYFKALVGICDYIILRDTGRLPRNHEERFRILEAKYPEIYDIVDFHYTYYRRAYRMRVEKEWVEVLKNDVHQLYSLL</sequence>
<dbReference type="STRING" id="55802.TBCH5v1_2327"/>
<accession>A0A0S1XES0</accession>
<dbReference type="AlphaFoldDB" id="A0A0S1XES0"/>
<dbReference type="Proteomes" id="UP000066042">
    <property type="component" value="Chromosome"/>
</dbReference>
<protein>
    <recommendedName>
        <fullName evidence="3">HEPN domain-containing protein</fullName>
    </recommendedName>
</protein>
<reference evidence="1 2" key="1">
    <citation type="journal article" date="2016" name="Genome Announc.">
        <title>Complete genome sequence of the hyperthermophilic and piezophilic archaeon Thermococcus barophilus Ch5, capable of growth at the expense of hydrogenogenesis from carbon monoxide and formate.</title>
        <authorList>
            <person name="Oger P."/>
            <person name="Sokolova T.G."/>
            <person name="Kozhevnikova D.A."/>
            <person name="Taranov E.A."/>
            <person name="Vannier P."/>
            <person name="Lee H.S."/>
            <person name="Kwon K.K."/>
            <person name="Kang S.G."/>
            <person name="Lee J.H."/>
            <person name="Bonch-Osmolovskaya E.A."/>
            <person name="Lebedinsky A.V."/>
        </authorList>
    </citation>
    <scope>NUCLEOTIDE SEQUENCE [LARGE SCALE GENOMIC DNA]</scope>
    <source>
        <strain evidence="2">Ch5</strain>
    </source>
</reference>
<name>A0A0S1XES0_THEBA</name>
<evidence type="ECO:0000313" key="2">
    <source>
        <dbReference type="Proteomes" id="UP000066042"/>
    </source>
</evidence>
<evidence type="ECO:0000313" key="1">
    <source>
        <dbReference type="EMBL" id="ALM76222.1"/>
    </source>
</evidence>
<evidence type="ECO:0008006" key="3">
    <source>
        <dbReference type="Google" id="ProtNLM"/>
    </source>
</evidence>